<keyword evidence="2" id="KW-0677">Repeat</keyword>
<dbReference type="PANTHER" id="PTHR24223:SF443">
    <property type="entry name" value="MULTIDRUG-RESISTANCE LIKE PROTEIN 1, ISOFORM I"/>
    <property type="match status" value="1"/>
</dbReference>
<dbReference type="STRING" id="188477.A0A433T3Q9"/>
<dbReference type="InterPro" id="IPR027417">
    <property type="entry name" value="P-loop_NTPase"/>
</dbReference>
<evidence type="ECO:0000256" key="1">
    <source>
        <dbReference type="ARBA" id="ARBA00004127"/>
    </source>
</evidence>
<accession>A0A433T3Q9</accession>
<comment type="subcellular location">
    <subcellularLocation>
        <location evidence="1">Endomembrane system</location>
        <topology evidence="1">Multi-pass membrane protein</topology>
    </subcellularLocation>
</comment>
<gene>
    <name evidence="6" type="ORF">EGW08_016032</name>
</gene>
<dbReference type="Pfam" id="PF00005">
    <property type="entry name" value="ABC_tran"/>
    <property type="match status" value="1"/>
</dbReference>
<reference evidence="6 7" key="1">
    <citation type="submission" date="2019-01" db="EMBL/GenBank/DDBJ databases">
        <title>A draft genome assembly of the solar-powered sea slug Elysia chlorotica.</title>
        <authorList>
            <person name="Cai H."/>
            <person name="Li Q."/>
            <person name="Fang X."/>
            <person name="Li J."/>
            <person name="Curtis N.E."/>
            <person name="Altenburger A."/>
            <person name="Shibata T."/>
            <person name="Feng M."/>
            <person name="Maeda T."/>
            <person name="Schwartz J.A."/>
            <person name="Shigenobu S."/>
            <person name="Lundholm N."/>
            <person name="Nishiyama T."/>
            <person name="Yang H."/>
            <person name="Hasebe M."/>
            <person name="Li S."/>
            <person name="Pierce S.K."/>
            <person name="Wang J."/>
        </authorList>
    </citation>
    <scope>NUCLEOTIDE SEQUENCE [LARGE SCALE GENOMIC DNA]</scope>
    <source>
        <strain evidence="6">EC2010</strain>
        <tissue evidence="6">Whole organism of an adult</tissue>
    </source>
</reference>
<proteinExistence type="predicted"/>
<sequence length="197" mass="21928">MTVSLFRLIEALSGSIIIDGTNVNDIGLHDLRSRITILPQDPVLFSGSLRMNLDPFDTYDDPTLWRALEHAHLKAFVQGTQTGLQYQCGEGGQNLSVGQRQLVCLARSLLRKTRILVLDEATAAVDMETDDLIQATIRSQFTDCTVLTIAHRLNTIMDYDRIMVLANGEIKELDTPAALLEDKNSMFYSMAKDANLV</sequence>
<evidence type="ECO:0000256" key="4">
    <source>
        <dbReference type="ARBA" id="ARBA00022840"/>
    </source>
</evidence>
<evidence type="ECO:0000256" key="3">
    <source>
        <dbReference type="ARBA" id="ARBA00022741"/>
    </source>
</evidence>
<evidence type="ECO:0000259" key="5">
    <source>
        <dbReference type="Pfam" id="PF00005"/>
    </source>
</evidence>
<comment type="caution">
    <text evidence="6">The sequence shown here is derived from an EMBL/GenBank/DDBJ whole genome shotgun (WGS) entry which is preliminary data.</text>
</comment>
<dbReference type="PROSITE" id="PS00211">
    <property type="entry name" value="ABC_TRANSPORTER_1"/>
    <property type="match status" value="1"/>
</dbReference>
<evidence type="ECO:0000313" key="6">
    <source>
        <dbReference type="EMBL" id="RUS76188.1"/>
    </source>
</evidence>
<dbReference type="GO" id="GO:0016020">
    <property type="term" value="C:membrane"/>
    <property type="evidence" value="ECO:0007669"/>
    <property type="project" value="TreeGrafter"/>
</dbReference>
<dbReference type="InterPro" id="IPR050173">
    <property type="entry name" value="ABC_transporter_C-like"/>
</dbReference>
<dbReference type="AlphaFoldDB" id="A0A433T3Q9"/>
<name>A0A433T3Q9_ELYCH</name>
<keyword evidence="7" id="KW-1185">Reference proteome</keyword>
<evidence type="ECO:0000256" key="2">
    <source>
        <dbReference type="ARBA" id="ARBA00022737"/>
    </source>
</evidence>
<dbReference type="FunFam" id="3.40.50.300:FF:003475">
    <property type="entry name" value="Predicted protein"/>
    <property type="match status" value="1"/>
</dbReference>
<dbReference type="CDD" id="cd03244">
    <property type="entry name" value="ABCC_MRP_domain2"/>
    <property type="match status" value="1"/>
</dbReference>
<dbReference type="SUPFAM" id="SSF52540">
    <property type="entry name" value="P-loop containing nucleoside triphosphate hydrolases"/>
    <property type="match status" value="1"/>
</dbReference>
<evidence type="ECO:0000313" key="7">
    <source>
        <dbReference type="Proteomes" id="UP000271974"/>
    </source>
</evidence>
<organism evidence="6 7">
    <name type="scientific">Elysia chlorotica</name>
    <name type="common">Eastern emerald elysia</name>
    <name type="synonym">Sea slug</name>
    <dbReference type="NCBI Taxonomy" id="188477"/>
    <lineage>
        <taxon>Eukaryota</taxon>
        <taxon>Metazoa</taxon>
        <taxon>Spiralia</taxon>
        <taxon>Lophotrochozoa</taxon>
        <taxon>Mollusca</taxon>
        <taxon>Gastropoda</taxon>
        <taxon>Heterobranchia</taxon>
        <taxon>Euthyneura</taxon>
        <taxon>Panpulmonata</taxon>
        <taxon>Sacoglossa</taxon>
        <taxon>Placobranchoidea</taxon>
        <taxon>Plakobranchidae</taxon>
        <taxon>Elysia</taxon>
    </lineage>
</organism>
<dbReference type="Proteomes" id="UP000271974">
    <property type="component" value="Unassembled WGS sequence"/>
</dbReference>
<dbReference type="GO" id="GO:0042626">
    <property type="term" value="F:ATPase-coupled transmembrane transporter activity"/>
    <property type="evidence" value="ECO:0007669"/>
    <property type="project" value="TreeGrafter"/>
</dbReference>
<protein>
    <recommendedName>
        <fullName evidence="5">ABC transporter domain-containing protein</fullName>
    </recommendedName>
</protein>
<dbReference type="InterPro" id="IPR003439">
    <property type="entry name" value="ABC_transporter-like_ATP-bd"/>
</dbReference>
<feature type="domain" description="ABC transporter" evidence="5">
    <location>
        <begin position="5"/>
        <end position="123"/>
    </location>
</feature>
<dbReference type="PANTHER" id="PTHR24223">
    <property type="entry name" value="ATP-BINDING CASSETTE SUB-FAMILY C"/>
    <property type="match status" value="1"/>
</dbReference>
<keyword evidence="4" id="KW-0067">ATP-binding</keyword>
<dbReference type="OrthoDB" id="6500128at2759"/>
<dbReference type="GO" id="GO:0005524">
    <property type="term" value="F:ATP binding"/>
    <property type="evidence" value="ECO:0007669"/>
    <property type="project" value="UniProtKB-KW"/>
</dbReference>
<dbReference type="GO" id="GO:0012505">
    <property type="term" value="C:endomembrane system"/>
    <property type="evidence" value="ECO:0007669"/>
    <property type="project" value="UniProtKB-SubCell"/>
</dbReference>
<dbReference type="GO" id="GO:0016887">
    <property type="term" value="F:ATP hydrolysis activity"/>
    <property type="evidence" value="ECO:0007669"/>
    <property type="project" value="InterPro"/>
</dbReference>
<dbReference type="Gene3D" id="3.40.50.300">
    <property type="entry name" value="P-loop containing nucleotide triphosphate hydrolases"/>
    <property type="match status" value="1"/>
</dbReference>
<dbReference type="InterPro" id="IPR017871">
    <property type="entry name" value="ABC_transporter-like_CS"/>
</dbReference>
<dbReference type="EMBL" id="RQTK01000681">
    <property type="protein sequence ID" value="RUS76188.1"/>
    <property type="molecule type" value="Genomic_DNA"/>
</dbReference>
<keyword evidence="3" id="KW-0547">Nucleotide-binding</keyword>